<proteinExistence type="inferred from homology"/>
<evidence type="ECO:0000259" key="11">
    <source>
        <dbReference type="Pfam" id="PF01052"/>
    </source>
</evidence>
<dbReference type="GO" id="GO:0003774">
    <property type="term" value="F:cytoskeletal motor activity"/>
    <property type="evidence" value="ECO:0007669"/>
    <property type="project" value="InterPro"/>
</dbReference>
<dbReference type="Proteomes" id="UP000224317">
    <property type="component" value="Unassembled WGS sequence"/>
</dbReference>
<dbReference type="PANTHER" id="PTHR30034">
    <property type="entry name" value="FLAGELLAR MOTOR SWITCH PROTEIN FLIM"/>
    <property type="match status" value="1"/>
</dbReference>
<dbReference type="InterPro" id="IPR001689">
    <property type="entry name" value="Flag_FliM"/>
</dbReference>
<sequence>MGDVLSQNEIDNLLNALTSGELDADEIKNTKEKPVKNYDFARPSKFSKEHLRTLEIIFEHYGRLLATNLPIFLRKNIQVEVMNSEAVTYMEFSNSLSNPVLLGIVDFSPLETNIIVEMASNLGFAMVDRMLGGEGEPLDKIRDFSEIELLIIERVMTSCVELLREPWANVLDVHPRLERIETNSQFAQIISPSEMIAIVTVNIKIGDVEGLMNVCLPFITLEPVMDKLNTKFWYSSQKEKTGVSYSDAVETLINRAKIPIKAVLGNSVITVADFSQLQVGDIVRLDTKVDEELDVFVGDIKKFSALPGASGKDYAVRVTQIIREEQ</sequence>
<dbReference type="EMBL" id="PDYH01000033">
    <property type="protein sequence ID" value="PHU40002.1"/>
    <property type="molecule type" value="Genomic_DNA"/>
</dbReference>
<evidence type="ECO:0000256" key="1">
    <source>
        <dbReference type="ARBA" id="ARBA00004117"/>
    </source>
</evidence>
<evidence type="ECO:0000256" key="8">
    <source>
        <dbReference type="ARBA" id="ARBA00023136"/>
    </source>
</evidence>
<evidence type="ECO:0000256" key="5">
    <source>
        <dbReference type="ARBA" id="ARBA00022475"/>
    </source>
</evidence>
<comment type="subcellular location">
    <subcellularLocation>
        <location evidence="1">Bacterial flagellum basal body</location>
    </subcellularLocation>
    <subcellularLocation>
        <location evidence="2">Cell membrane</location>
        <topology evidence="2">Peripheral membrane protein</topology>
    </subcellularLocation>
</comment>
<evidence type="ECO:0000313" key="13">
    <source>
        <dbReference type="EMBL" id="PHU40002.1"/>
    </source>
</evidence>
<dbReference type="AlphaFoldDB" id="A0A2G3DV29"/>
<keyword evidence="7" id="KW-0283">Flagellar rotation</keyword>
<dbReference type="NCBIfam" id="TIGR01397">
    <property type="entry name" value="fliM_switch"/>
    <property type="match status" value="1"/>
</dbReference>
<dbReference type="PANTHER" id="PTHR30034:SF6">
    <property type="entry name" value="YOP PROTEINS TRANSLOCATION PROTEIN Q"/>
    <property type="match status" value="1"/>
</dbReference>
<comment type="similarity">
    <text evidence="3">Belongs to the FliM family.</text>
</comment>
<dbReference type="PIRSF" id="PIRSF002888">
    <property type="entry name" value="FliM"/>
    <property type="match status" value="1"/>
</dbReference>
<dbReference type="InterPro" id="IPR001543">
    <property type="entry name" value="FliN-like_C"/>
</dbReference>
<evidence type="ECO:0000313" key="15">
    <source>
        <dbReference type="Proteomes" id="UP000225889"/>
    </source>
</evidence>
<dbReference type="EMBL" id="PDYF01000011">
    <property type="protein sequence ID" value="PHU34886.1"/>
    <property type="molecule type" value="Genomic_DNA"/>
</dbReference>
<keyword evidence="12" id="KW-0969">Cilium</keyword>
<evidence type="ECO:0000313" key="12">
    <source>
        <dbReference type="EMBL" id="PHU34886.1"/>
    </source>
</evidence>
<dbReference type="Gene3D" id="3.40.1550.10">
    <property type="entry name" value="CheC-like"/>
    <property type="match status" value="1"/>
</dbReference>
<reference evidence="12" key="1">
    <citation type="submission" date="2017-10" db="EMBL/GenBank/DDBJ databases">
        <title>Resolving the taxonomy of Roseburia spp., Eubacterium rectale and Agathobacter spp. through phylogenomic analysis.</title>
        <authorList>
            <person name="Sheridan P.O."/>
            <person name="Walker A.W."/>
            <person name="Duncan S.H."/>
            <person name="Scott K.P."/>
            <person name="Toole P.W.O."/>
            <person name="Luis P."/>
            <person name="Flint H.J."/>
        </authorList>
    </citation>
    <scope>NUCLEOTIDE SEQUENCE [LARGE SCALE GENOMIC DNA]</scope>
    <source>
        <strain evidence="13">JK10</strain>
        <strain evidence="12">JK626</strain>
    </source>
</reference>
<dbReference type="Pfam" id="PF02154">
    <property type="entry name" value="FliM"/>
    <property type="match status" value="1"/>
</dbReference>
<protein>
    <recommendedName>
        <fullName evidence="4 10">Flagellar motor switch protein FliM</fullName>
    </recommendedName>
</protein>
<dbReference type="PRINTS" id="PR00955">
    <property type="entry name" value="FLGMOTORFLIM"/>
</dbReference>
<evidence type="ECO:0000256" key="10">
    <source>
        <dbReference type="NCBIfam" id="TIGR01397"/>
    </source>
</evidence>
<keyword evidence="5" id="KW-1003">Cell membrane</keyword>
<gene>
    <name evidence="13" type="ORF">CSX00_08845</name>
    <name evidence="12" type="ORF">CSX01_05990</name>
</gene>
<accession>A0A2G3DV29</accession>
<evidence type="ECO:0000256" key="3">
    <source>
        <dbReference type="ARBA" id="ARBA00011049"/>
    </source>
</evidence>
<evidence type="ECO:0000256" key="2">
    <source>
        <dbReference type="ARBA" id="ARBA00004202"/>
    </source>
</evidence>
<keyword evidence="14" id="KW-1185">Reference proteome</keyword>
<evidence type="ECO:0000256" key="6">
    <source>
        <dbReference type="ARBA" id="ARBA00022500"/>
    </source>
</evidence>
<dbReference type="GO" id="GO:0005886">
    <property type="term" value="C:plasma membrane"/>
    <property type="evidence" value="ECO:0007669"/>
    <property type="project" value="UniProtKB-SubCell"/>
</dbReference>
<keyword evidence="9" id="KW-0975">Bacterial flagellum</keyword>
<evidence type="ECO:0000256" key="7">
    <source>
        <dbReference type="ARBA" id="ARBA00022779"/>
    </source>
</evidence>
<evidence type="ECO:0000256" key="9">
    <source>
        <dbReference type="ARBA" id="ARBA00023143"/>
    </source>
</evidence>
<comment type="caution">
    <text evidence="12">The sequence shown here is derived from an EMBL/GenBank/DDBJ whole genome shotgun (WGS) entry which is preliminary data.</text>
</comment>
<dbReference type="Proteomes" id="UP000225889">
    <property type="component" value="Unassembled WGS sequence"/>
</dbReference>
<dbReference type="SUPFAM" id="SSF101801">
    <property type="entry name" value="Surface presentation of antigens (SPOA)"/>
    <property type="match status" value="1"/>
</dbReference>
<dbReference type="GO" id="GO:0071978">
    <property type="term" value="P:bacterial-type flagellum-dependent swarming motility"/>
    <property type="evidence" value="ECO:0007669"/>
    <property type="project" value="TreeGrafter"/>
</dbReference>
<evidence type="ECO:0000313" key="14">
    <source>
        <dbReference type="Proteomes" id="UP000224317"/>
    </source>
</evidence>
<dbReference type="RefSeq" id="WP_090150744.1">
    <property type="nucleotide sequence ID" value="NZ_PDYF01000011.1"/>
</dbReference>
<dbReference type="InterPro" id="IPR028976">
    <property type="entry name" value="CheC-like_sf"/>
</dbReference>
<keyword evidence="6" id="KW-0145">Chemotaxis</keyword>
<dbReference type="InterPro" id="IPR036429">
    <property type="entry name" value="SpoA-like_sf"/>
</dbReference>
<name>A0A2G3DV29_9FIRM</name>
<dbReference type="Pfam" id="PF01052">
    <property type="entry name" value="FliMN_C"/>
    <property type="match status" value="1"/>
</dbReference>
<feature type="domain" description="Flagellar motor switch protein FliN-like C-terminal" evidence="11">
    <location>
        <begin position="253"/>
        <end position="322"/>
    </location>
</feature>
<dbReference type="SUPFAM" id="SSF103039">
    <property type="entry name" value="CheC-like"/>
    <property type="match status" value="1"/>
</dbReference>
<reference evidence="12" key="2">
    <citation type="submission" date="2017-10" db="EMBL/GenBank/DDBJ databases">
        <authorList>
            <person name="Banno H."/>
            <person name="Chua N.-H."/>
        </authorList>
    </citation>
    <scope>NUCLEOTIDE SEQUENCE [LARGE SCALE GENOMIC DNA]</scope>
    <source>
        <strain evidence="13">JK10</strain>
        <strain evidence="12">JK626</strain>
    </source>
</reference>
<dbReference type="GO" id="GO:0050918">
    <property type="term" value="P:positive chemotaxis"/>
    <property type="evidence" value="ECO:0007669"/>
    <property type="project" value="TreeGrafter"/>
</dbReference>
<dbReference type="STRING" id="46206.SAMN02910377_01290"/>
<organism evidence="12 15">
    <name type="scientific">Pseudobutyrivibrio ruminis</name>
    <dbReference type="NCBI Taxonomy" id="46206"/>
    <lineage>
        <taxon>Bacteria</taxon>
        <taxon>Bacillati</taxon>
        <taxon>Bacillota</taxon>
        <taxon>Clostridia</taxon>
        <taxon>Lachnospirales</taxon>
        <taxon>Lachnospiraceae</taxon>
        <taxon>Pseudobutyrivibrio</taxon>
    </lineage>
</organism>
<keyword evidence="12" id="KW-0966">Cell projection</keyword>
<evidence type="ECO:0000256" key="4">
    <source>
        <dbReference type="ARBA" id="ARBA00021898"/>
    </source>
</evidence>
<dbReference type="GO" id="GO:0009425">
    <property type="term" value="C:bacterial-type flagellum basal body"/>
    <property type="evidence" value="ECO:0007669"/>
    <property type="project" value="UniProtKB-SubCell"/>
</dbReference>
<dbReference type="CDD" id="cd17908">
    <property type="entry name" value="FliM"/>
    <property type="match status" value="1"/>
</dbReference>
<dbReference type="Gene3D" id="2.30.330.10">
    <property type="entry name" value="SpoA-like"/>
    <property type="match status" value="1"/>
</dbReference>
<keyword evidence="12" id="KW-0282">Flagellum</keyword>
<keyword evidence="8" id="KW-0472">Membrane</keyword>